<dbReference type="SMART" id="SM00060">
    <property type="entry name" value="FN3"/>
    <property type="match status" value="35"/>
</dbReference>
<feature type="domain" description="Fibronectin type-III" evidence="5">
    <location>
        <begin position="3246"/>
        <end position="3340"/>
    </location>
</feature>
<dbReference type="Pfam" id="PF00041">
    <property type="entry name" value="fn3"/>
    <property type="match status" value="17"/>
</dbReference>
<feature type="domain" description="Fibronectin type-III" evidence="5">
    <location>
        <begin position="3458"/>
        <end position="3555"/>
    </location>
</feature>
<feature type="domain" description="Fibronectin type-III" evidence="5">
    <location>
        <begin position="2724"/>
        <end position="2817"/>
    </location>
</feature>
<dbReference type="InterPro" id="IPR003961">
    <property type="entry name" value="FN3_dom"/>
</dbReference>
<feature type="compositionally biased region" description="Basic and acidic residues" evidence="2">
    <location>
        <begin position="4550"/>
        <end position="4572"/>
    </location>
</feature>
<dbReference type="PANTHER" id="PTHR46708:SF2">
    <property type="entry name" value="FIBRONECTIN TYPE-III DOMAIN-CONTAINING PROTEIN"/>
    <property type="match status" value="1"/>
</dbReference>
<evidence type="ECO:0000259" key="5">
    <source>
        <dbReference type="PROSITE" id="PS50853"/>
    </source>
</evidence>
<dbReference type="InterPro" id="IPR036116">
    <property type="entry name" value="FN3_sf"/>
</dbReference>
<feature type="domain" description="Fibronectin type-III" evidence="5">
    <location>
        <begin position="2424"/>
        <end position="2523"/>
    </location>
</feature>
<dbReference type="InterPro" id="IPR050991">
    <property type="entry name" value="ECM_Regulatory_Proteins"/>
</dbReference>
<dbReference type="Proteomes" id="UP001175271">
    <property type="component" value="Unassembled WGS sequence"/>
</dbReference>
<feature type="domain" description="Fibronectin type-III" evidence="5">
    <location>
        <begin position="2528"/>
        <end position="2619"/>
    </location>
</feature>
<feature type="compositionally biased region" description="Low complexity" evidence="2">
    <location>
        <begin position="4497"/>
        <end position="4517"/>
    </location>
</feature>
<feature type="compositionally biased region" description="Low complexity" evidence="2">
    <location>
        <begin position="2711"/>
        <end position="2725"/>
    </location>
</feature>
<dbReference type="SUPFAM" id="SSF49265">
    <property type="entry name" value="Fibronectin type III"/>
    <property type="match status" value="18"/>
</dbReference>
<feature type="domain" description="Fibronectin type-III" evidence="5">
    <location>
        <begin position="1916"/>
        <end position="2008"/>
    </location>
</feature>
<feature type="domain" description="Fibronectin type-III" evidence="5">
    <location>
        <begin position="142"/>
        <end position="233"/>
    </location>
</feature>
<feature type="region of interest" description="Disordered" evidence="2">
    <location>
        <begin position="2705"/>
        <end position="2726"/>
    </location>
</feature>
<feature type="domain" description="Fibronectin type-III" evidence="5">
    <location>
        <begin position="2118"/>
        <end position="2213"/>
    </location>
</feature>
<reference evidence="6" key="1">
    <citation type="submission" date="2023-06" db="EMBL/GenBank/DDBJ databases">
        <title>Genomic analysis of the entomopathogenic nematode Steinernema hermaphroditum.</title>
        <authorList>
            <person name="Schwarz E.M."/>
            <person name="Heppert J.K."/>
            <person name="Baniya A."/>
            <person name="Schwartz H.T."/>
            <person name="Tan C.-H."/>
            <person name="Antoshechkin I."/>
            <person name="Sternberg P.W."/>
            <person name="Goodrich-Blair H."/>
            <person name="Dillman A.R."/>
        </authorList>
    </citation>
    <scope>NUCLEOTIDE SEQUENCE</scope>
    <source>
        <strain evidence="6">PS9179</strain>
        <tissue evidence="6">Whole animal</tissue>
    </source>
</reference>
<keyword evidence="7" id="KW-1185">Reference proteome</keyword>
<feature type="region of interest" description="Disordered" evidence="2">
    <location>
        <begin position="4468"/>
        <end position="4521"/>
    </location>
</feature>
<evidence type="ECO:0000256" key="4">
    <source>
        <dbReference type="SAM" id="SignalP"/>
    </source>
</evidence>
<keyword evidence="3" id="KW-0472">Membrane</keyword>
<dbReference type="Gene3D" id="2.60.40.10">
    <property type="entry name" value="Immunoglobulins"/>
    <property type="match status" value="32"/>
</dbReference>
<feature type="domain" description="Fibronectin type-III" evidence="5">
    <location>
        <begin position="2620"/>
        <end position="2719"/>
    </location>
</feature>
<dbReference type="FunFam" id="2.60.40.10:FF:000028">
    <property type="entry name" value="Neuronal cell adhesion molecule"/>
    <property type="match status" value="1"/>
</dbReference>
<feature type="transmembrane region" description="Helical" evidence="3">
    <location>
        <begin position="4008"/>
        <end position="4032"/>
    </location>
</feature>
<feature type="domain" description="Fibronectin type-III" evidence="5">
    <location>
        <begin position="441"/>
        <end position="535"/>
    </location>
</feature>
<evidence type="ECO:0000256" key="2">
    <source>
        <dbReference type="SAM" id="MobiDB-lite"/>
    </source>
</evidence>
<feature type="compositionally biased region" description="Polar residues" evidence="2">
    <location>
        <begin position="4468"/>
        <end position="4483"/>
    </location>
</feature>
<feature type="domain" description="Fibronectin type-III" evidence="5">
    <location>
        <begin position="1109"/>
        <end position="1200"/>
    </location>
</feature>
<sequence length="4586" mass="512859">MGPFSSGPRARRLLALFALALLAGLASAGTRARRETRGKENLLTVEWEGIQIGDYPEDLVRGFLVEYRDNKDLHWNVHSGVIPYKGPNYQYRVQIPNLPTGVTYKVKIKVLGENNQVIVETNEIEARNEIVSIRCEFDELTEARNVRLMQTGQYSLAIGWESPECGSVGEYQVELSGVDVPFDIHRQTVAQPTVSVTNLLPGTEYQVRVRAVDRSRNLGPWNSHKLVAKTQGEAPKISTDISLVYRTDSELRVYWDPFDDERLQHYEVMAVEVSDEGRRVERARVGPDVNSHLFAGLLPSTKYIMGVVAFVDHEPRILYQLSAKTSADAGQPWKEKPTVVQEGSGHFTVHWKLPSTERDVSSFIVEYRLPNETAWRSYGDDIVILDPEQTDYSLNIDNIAEGAFFTIRIFAVDEQDRVIARTGEFTVGSAAAQSCAGDAGIPKDVRAEFVSSNSIQFAWSAPECDETYGPIDGYEYMIWNTEKASQPDAASYTGGTSVTVSKLDAGARYSFRVRSRSGNAHSGWSDALQAFTRSASERGGSFRTNRSLTLVPTRRFRRLARFSVAAHVVLLDDQNIYKVRVVLSPPDSFLVWTPLPEDANRIQKFRVSYKKSDSTEWVRVEDSPARFQCPAGVSSGFDFCHDLSALANGVQYTADVNYELTNGEWTSHGSPLFFILVEKAEDSAPATPNNLGITSPDASSLEIKWLPPLSSLILEDVNTGASSTADVPGSTFSHTFSDLSPHGSYRISVRGLADSGKPGPFSTKMFTFSRTAQPVEGPKLPSGKLGIQQPRIEQHGARTLVYWTTEGDVSPDVIFMVEVRRANDRHWQMNGRYVTGSGHRQYRQELENLESSTPYFVQIKAIDRNRNVLATSQATSFTTQCEAPSAAPSNVRLEQTAPGVVTLRWTAPQNDLACAPFFVIEGQQDGLPVNVQVDGRQRSHTFPDASGSAWSLRIRSANLGGTGPSSESVTMQNLNNVRVRRSVCDPRTDFWCRSAEFAIGRTQSDSVLVSLPQVQPRGDGLHVAWRSEGNGRGVFGYRIQFRKEGREWVPYGQIVPYVGDNQDYAQTLTGLEMGSDYQIHVQVLDRNSYVMYTSPETSAQIACTAPSHPPSQLKLEAPDAKHVRASWSTPAQSTWGCSAIHLELHIDEPRGQQPVRLDGRQTSHVFVAEANQPWSVRIRAVNSAGHSAWSSSVSARTPPTGELLVGPHVNYRQGVPLVSWTSAANAEGVVRTFQLEWRSQTDTEWRKHRNELPYSGWQRPYSVDLSDLPAGHNYQVRVLATDATQGVVYTSPSVNVQTQQRCSPPRRAPSGLQVSTLGPTQIRLTWQSLHETEWNCDQLWYVVKYSTAKEQGFKNLTHGENQVVFESEPFTQWHFEVQAANPSGVSAWSRAESAQTQQSAPGPISDLRVYPTSGDAVQLSWRPPVNPNGQITGYEITYQLISRGMCESTPDRPITVSSDRTGFTLQGLYPHSKYRIGVAAKTSIAGERVSEEVQTEQAPPSAAPIYLRVDAARPSDADVSWQAPPCLQTNGEVTEYEYELASEDRWANVPPKTERIRSNRARIGELQAGARYRLKVRAYTTKGAGPWSAEVPLHTAPAQVVSPPPYVGVVNTGKDNAHVVWQTPPNGNYYDRYRCRYNVAGQAQHQEKQFPAHSPCAQEVLRRQQLPPQVPRQQLHCGRIDNLKPEETYDFSVSACRREGDCSDWSRPEQAKISEGPVQVLSVHRIAGSATSLTVGWSVSGGDTQRVTGYRITVVPRDNSQRPQTFTVDATTLQYRVDRLKTNTVYTVTVEAATGAQFHPGTSVQMQTDSAPLVGVQYAPRVVEERASSVTVEWNAESYDCAGFIMEYRLEAGTWQPFDRRVACSPGSRTYRGTIENLPTNSAVDIRIRVVSQQNEQSNPSPEVRARTKCTAPLSPPQALRVDAPSPNEVRVSWARPAKSLWQCDQLNVEIGYRVGSGLEKVVPVPGEQTDYTFPAEPNSRWTIRVRASNQVGASPWSAEQSITTRQGAPGTVRDLRLTTLSPNEVHVQWMPPLVQRGTIVGYDISYRLKHRLACPDEEPQDLSREYVTVYNHKDLDYKLTGLLPYSLYEVKVRARTTELGPEETKEVSTWQQPPSSTPLNLQLIYALERSLAFQWEPVDCSQRHGKITNYEYEIIGQDHWAKLERQIANTSDAKVTIDGLTPFTKYIMRVKAYNSIGGGPNTENLDVMTAKADAPLPPQDLVVNHQGTDFFNVSWLPPYPPYGPHDAYKIRYQLFDAQDWEVHEVPVKDPRLDCQADSPRFCFGVDGLEQGRQYRVQVACRIEGGNYGPWSTVTVANTLQILPDAPRAIELIEKTDHSLHIRWIPPHDPQGVITQYRITYQSLDDPHSRPQVVMVDHPRLDHLIDHLTPETTYNISIATGTATRFGPSISTRYTTDPFHIPTVLQAPTVTPDGANALNVEWLGVLDPKNRVRGYIIEIRPADNPVWIEYGDVVIHEGARRHYVAKVSGLDPDTLYMVRIKVVDQKQRISDASPEAQGRTGCAAPLAPPSNVNVNAPNSKQIRLGWQPPFQGSWRCSKIWFRVEFHNGTGPHQVQVPSGTVERVFDSGPNTAWRFRVRTENDAGVSAWSNDLSIKTAEGAPGPVKNLDAKPLGPTRIRVYWETPDEPNGHITGYTVTYKLKSIGECGDRSSTPTTVHVQDPNAVLEGLLPDATYEIHVVAHTSQAGPQSKTVTATTEEAPPTGAPQQIRVSSVTSARADVSWKEIDCERRNGKITGYTYELVAESAWAENRTATVSSHRVSLDRLTPFTQYRIRVKGVNSRGEGPFGDFVDFLTLPDAPTPPTDLVEEQSFPHAIEISFRPPTPPNGILDSYKIRYTPEGQLNFKEVRVSAEDLECSDVAKRAERLCYRLGNLEPEQEYEIQVAAHTERGQWSDWSERLVAKTQQQNIPVLERELEVDAVRSTSITVKWEGLEPEQAKHVVGYILEYKGEEEHDRWQEYNGVVRHRSRHNEYKVTVRDLEESTEYFFRLRVVGKNDKRGSPGPELKAITLCGRPEEPPRNVHLESVDFETVRLTWERPEDETFKCDSVVFVVDWQNTTGRGTIEIDQDDPSELVLPTVPGTKWDVRMRTETREDGEKPHTSRWSDRVKLTTKSLPGELFVQVDVLGPDQAKIIWELADPDQKWDYGVDVTYQLKKLGGCQESASGQHEPITKYNVQEHEIILDDLKPGSEYEVSVTPRKPPNLQTSIETPKTVRKFKTDAAVPTGTPTNLRVDVRKDQELGFKWDPPACVDQNGAITQYEFELVGVEEWNEGTREGVTPRTSTLIDQLQPGSLYRMRVKAYTSAGAGPWSEPLEVRTTGTELGPPRELTAVQTKATQIQLTWLPPYPERAPITAYKIRYSPRADDSNPEYIELSGDALSCHGYKSHIITSDNLCATVPGLQPSTTYRFAVQAQSSSGKWGEWSPDYFSTTRKDDNELLGGSLRLLSAGHDNLKVQWSPPAVIGDKIDKYLLNISVASVLDQNPKGFTTSGRARDYHFRGLKPVTQYNVTLEGTVDGKRIWLISNVFATTDFTAGLLSWLPAPTDLHLIEKSDTMLHVDWQPPEIYIPEHRDLITHYRVTIAPFDELSRDLGPAKTYTVPVPGNSIKFTDLTPETIYNITVQAGTASGYGETLWGTYSTLAHGERHVLRLKNRTPTTLHVEWDPVWGMGHNGYILTARAIDSVFKHVPLGRTKTFSVEAHETAFVIQNLSPSTTYNVTLVPRGMNDLASGVYSTLPPGWFLVKNLKHCDKTQYATSMSWEPVELNMASHYQVRYLRLNDNNARWINESERRREDLLCPKDPCNRLCYLVFNMEHPPEQYVFQVRAMVDGQWNRWRTAGKGPTNDPEEVKENCCIVPPPYMVQNIGVMGTWWEVDVNPADTEQNITRYYVVVDEREPAGDTNWTYLTDKVTAHRRNIPYYVAASFSTETLKHPTKVRLGDGTVIGGYLNYPLEKGKKYNYEIYTLWRLNEAPVVARLRVQPFLAASGWPWWWLLLLLLLLLLSILLCCALLWCLKGKRRRSEILRGIHTANLQSDREGLLDAEKGRVNGYGDRKLRGDFEDGYSKGYHDASKSRSADDARRRMDEYDRSEEFRKGFAAAMRDAGMHGLSTSMHNLAQRGQKTAGYSAGYMQGFRDGTSGAYGNSISTSLLRTIEERYPDDDLFRQGYLDGFKEGAGSGEKRTFEDSRRLQQSLSELTERLTSLEKQTIKEKVIGGGGGGDEITHSTKIYHVYNQQPEGMGYNAQSVQQLAHELDEMNSTSRRSTLRRHYTPGDYLKYDTEGGYSTLRGSRRSLSASALGRESATEHRSRLYSGTGASYISRGSGLDRAGATDTFSRRYNYRSRSDVGSPRRYASQTLLDGVRPGPTTPHVRRDALSTLQRELDTLSRSPRAAGAVGGYSSDTGYLNDTIRSSRVRGYSNYDYGMHASPFPCIPSPTHTLYFPLPADTIQQSATRSETKHSASTAQGAVGVVASSPRPPTTSASATNLDTTHTTQSSSHQWPENLMDIVNEPKPATLDRYERYSSSLANLRGGADDGLKETVEERYQRSYREEHSSGAGGSAQPPSGPR</sequence>
<feature type="domain" description="Fibronectin type-III" evidence="5">
    <location>
        <begin position="1503"/>
        <end position="1598"/>
    </location>
</feature>
<feature type="domain" description="Fibronectin type-III" evidence="5">
    <location>
        <begin position="687"/>
        <end position="774"/>
    </location>
</feature>
<feature type="domain" description="Fibronectin type-III" evidence="5">
    <location>
        <begin position="1203"/>
        <end position="1301"/>
    </location>
</feature>
<organism evidence="6 7">
    <name type="scientific">Steinernema hermaphroditum</name>
    <dbReference type="NCBI Taxonomy" id="289476"/>
    <lineage>
        <taxon>Eukaryota</taxon>
        <taxon>Metazoa</taxon>
        <taxon>Ecdysozoa</taxon>
        <taxon>Nematoda</taxon>
        <taxon>Chromadorea</taxon>
        <taxon>Rhabditida</taxon>
        <taxon>Tylenchina</taxon>
        <taxon>Panagrolaimomorpha</taxon>
        <taxon>Strongyloidoidea</taxon>
        <taxon>Steinernematidae</taxon>
        <taxon>Steinernema</taxon>
    </lineage>
</organism>
<dbReference type="PROSITE" id="PS50853">
    <property type="entry name" value="FN3"/>
    <property type="match status" value="30"/>
</dbReference>
<evidence type="ECO:0000256" key="3">
    <source>
        <dbReference type="SAM" id="Phobius"/>
    </source>
</evidence>
<dbReference type="EMBL" id="JAUCMV010000002">
    <property type="protein sequence ID" value="KAK0418382.1"/>
    <property type="molecule type" value="Genomic_DNA"/>
</dbReference>
<keyword evidence="4" id="KW-0732">Signal</keyword>
<dbReference type="PANTHER" id="PTHR46708">
    <property type="entry name" value="TENASCIN"/>
    <property type="match status" value="1"/>
</dbReference>
<feature type="domain" description="Fibronectin type-III" evidence="5">
    <location>
        <begin position="1403"/>
        <end position="1501"/>
    </location>
</feature>
<keyword evidence="3" id="KW-0812">Transmembrane</keyword>
<feature type="domain" description="Fibronectin type-III" evidence="5">
    <location>
        <begin position="1816"/>
        <end position="1911"/>
    </location>
</feature>
<feature type="domain" description="Fibronectin type-III" evidence="5">
    <location>
        <begin position="1717"/>
        <end position="1811"/>
    </location>
</feature>
<feature type="domain" description="Fibronectin type-III" evidence="5">
    <location>
        <begin position="3663"/>
        <end position="3764"/>
    </location>
</feature>
<comment type="caution">
    <text evidence="6">The sequence shown here is derived from an EMBL/GenBank/DDBJ whole genome shotgun (WGS) entry which is preliminary data.</text>
</comment>
<keyword evidence="3" id="KW-1133">Transmembrane helix</keyword>
<accession>A0AA39M2F8</accession>
<dbReference type="FunFam" id="2.60.40.10:FF:001900">
    <property type="entry name" value="Myotactin form B"/>
    <property type="match status" value="1"/>
</dbReference>
<feature type="domain" description="Fibronectin type-III" evidence="5">
    <location>
        <begin position="1008"/>
        <end position="1107"/>
    </location>
</feature>
<feature type="domain" description="Fibronectin type-III" evidence="5">
    <location>
        <begin position="237"/>
        <end position="332"/>
    </location>
</feature>
<feature type="region of interest" description="Disordered" evidence="2">
    <location>
        <begin position="2509"/>
        <end position="2530"/>
    </location>
</feature>
<feature type="domain" description="Fibronectin type-III" evidence="5">
    <location>
        <begin position="3561"/>
        <end position="3662"/>
    </location>
</feature>
<keyword evidence="1" id="KW-0677">Repeat</keyword>
<proteinExistence type="predicted"/>
<feature type="chain" id="PRO_5041393753" description="Fibronectin type-III domain-containing protein" evidence="4">
    <location>
        <begin position="29"/>
        <end position="4586"/>
    </location>
</feature>
<feature type="domain" description="Fibronectin type-III" evidence="5">
    <location>
        <begin position="2931"/>
        <end position="3034"/>
    </location>
</feature>
<evidence type="ECO:0000313" key="7">
    <source>
        <dbReference type="Proteomes" id="UP001175271"/>
    </source>
</evidence>
<feature type="domain" description="Fibronectin type-III" evidence="5">
    <location>
        <begin position="1308"/>
        <end position="1399"/>
    </location>
</feature>
<feature type="domain" description="Fibronectin type-III" evidence="5">
    <location>
        <begin position="3344"/>
        <end position="3453"/>
    </location>
</feature>
<feature type="domain" description="Fibronectin type-III" evidence="5">
    <location>
        <begin position="2818"/>
        <end position="2926"/>
    </location>
</feature>
<feature type="region of interest" description="Disordered" evidence="2">
    <location>
        <begin position="4546"/>
        <end position="4586"/>
    </location>
</feature>
<gene>
    <name evidence="6" type="ORF">QR680_013533</name>
</gene>
<feature type="signal peptide" evidence="4">
    <location>
        <begin position="1"/>
        <end position="28"/>
    </location>
</feature>
<dbReference type="InterPro" id="IPR013783">
    <property type="entry name" value="Ig-like_fold"/>
</dbReference>
<feature type="domain" description="Fibronectin type-III" evidence="5">
    <location>
        <begin position="3037"/>
        <end position="3134"/>
    </location>
</feature>
<feature type="domain" description="Fibronectin type-III" evidence="5">
    <location>
        <begin position="2326"/>
        <end position="2419"/>
    </location>
</feature>
<feature type="domain" description="Fibronectin type-III" evidence="5">
    <location>
        <begin position="2012"/>
        <end position="2116"/>
    </location>
</feature>
<protein>
    <recommendedName>
        <fullName evidence="5">Fibronectin type-III domain-containing protein</fullName>
    </recommendedName>
</protein>
<evidence type="ECO:0000313" key="6">
    <source>
        <dbReference type="EMBL" id="KAK0418382.1"/>
    </source>
</evidence>
<evidence type="ECO:0000256" key="1">
    <source>
        <dbReference type="ARBA" id="ARBA00022737"/>
    </source>
</evidence>
<name>A0AA39M2F8_9BILA</name>
<dbReference type="CDD" id="cd00063">
    <property type="entry name" value="FN3"/>
    <property type="match status" value="31"/>
</dbReference>
<feature type="region of interest" description="Disordered" evidence="2">
    <location>
        <begin position="4359"/>
        <end position="4387"/>
    </location>
</feature>
<feature type="domain" description="Fibronectin type-III" evidence="5">
    <location>
        <begin position="887"/>
        <end position="976"/>
    </location>
</feature>
<feature type="domain" description="Fibronectin type-III" evidence="5">
    <location>
        <begin position="2218"/>
        <end position="2322"/>
    </location>
</feature>